<accession>A0ABM1DX32</accession>
<gene>
    <name evidence="7" type="primary">LOC106806878</name>
</gene>
<keyword evidence="6" id="KW-1185">Reference proteome</keyword>
<dbReference type="PANTHER" id="PTHR22914:SF42">
    <property type="entry name" value="CHITIN SYNTHASE"/>
    <property type="match status" value="1"/>
</dbReference>
<evidence type="ECO:0000256" key="4">
    <source>
        <dbReference type="SAM" id="MobiDB-lite"/>
    </source>
</evidence>
<evidence type="ECO:0000256" key="2">
    <source>
        <dbReference type="ARBA" id="ARBA00022692"/>
    </source>
</evidence>
<dbReference type="GeneID" id="106806878"/>
<protein>
    <submittedName>
        <fullName evidence="7">Uncharacterized protein LOC106806878</fullName>
    </submittedName>
</protein>
<dbReference type="PANTHER" id="PTHR22914">
    <property type="entry name" value="CHITIN SYNTHASE"/>
    <property type="match status" value="1"/>
</dbReference>
<name>A0ABM1DX32_PRICU</name>
<feature type="transmembrane region" description="Helical" evidence="5">
    <location>
        <begin position="152"/>
        <end position="172"/>
    </location>
</feature>
<evidence type="ECO:0000313" key="6">
    <source>
        <dbReference type="Proteomes" id="UP000695022"/>
    </source>
</evidence>
<feature type="region of interest" description="Disordered" evidence="4">
    <location>
        <begin position="15"/>
        <end position="47"/>
    </location>
</feature>
<evidence type="ECO:0000256" key="5">
    <source>
        <dbReference type="SAM" id="Phobius"/>
    </source>
</evidence>
<evidence type="ECO:0000256" key="1">
    <source>
        <dbReference type="ARBA" id="ARBA00004141"/>
    </source>
</evidence>
<dbReference type="InterPro" id="IPR004835">
    <property type="entry name" value="Chitin_synth"/>
</dbReference>
<comment type="subcellular location">
    <subcellularLocation>
        <location evidence="1">Membrane</location>
        <topology evidence="1">Multi-pass membrane protein</topology>
    </subcellularLocation>
</comment>
<proteinExistence type="predicted"/>
<evidence type="ECO:0000313" key="7">
    <source>
        <dbReference type="RefSeq" id="XP_014664503.1"/>
    </source>
</evidence>
<keyword evidence="3 5" id="KW-0472">Membrane</keyword>
<keyword evidence="2 5" id="KW-0812">Transmembrane</keyword>
<feature type="transmembrane region" description="Helical" evidence="5">
    <location>
        <begin position="111"/>
        <end position="132"/>
    </location>
</feature>
<feature type="compositionally biased region" description="Polar residues" evidence="4">
    <location>
        <begin position="33"/>
        <end position="43"/>
    </location>
</feature>
<evidence type="ECO:0000256" key="3">
    <source>
        <dbReference type="ARBA" id="ARBA00023136"/>
    </source>
</evidence>
<organism evidence="6 7">
    <name type="scientific">Priapulus caudatus</name>
    <name type="common">Priapulid worm</name>
    <dbReference type="NCBI Taxonomy" id="37621"/>
    <lineage>
        <taxon>Eukaryota</taxon>
        <taxon>Metazoa</taxon>
        <taxon>Ecdysozoa</taxon>
        <taxon>Scalidophora</taxon>
        <taxon>Priapulida</taxon>
        <taxon>Priapulimorpha</taxon>
        <taxon>Priapulimorphida</taxon>
        <taxon>Priapulidae</taxon>
        <taxon>Priapulus</taxon>
    </lineage>
</organism>
<sequence length="320" mass="35762">MTKLETRLDNILLKLEVPTETTEQPAKKEKQAPPSSSVYTSTPKLDHSLDPSLPDWIQERSEQLRAGQVAHLTAQETDFWKSLLKKYLAPAERDEEHEARLKAELIELRNVCALTLLIVNVFAMTIVFFLQINPDVHIAWPLDTSVNLTPIAFVFILLYVSILLVQIVGMIFHRLGTLMHIMAATRLELTCCSRRDAPSSGEADLQANGVQYVKRLQQLRGVDSITPPDDDARRPAGGAAVAHAGLQRRRQKTVKYEEAFIKRLEHLPDVDNMAPTAGSVKISRELTINKSTAFAMSVKRRSVKQPARITLSTTASNLPV</sequence>
<dbReference type="RefSeq" id="XP_014664503.1">
    <property type="nucleotide sequence ID" value="XM_014809017.1"/>
</dbReference>
<reference evidence="7" key="1">
    <citation type="submission" date="2025-08" db="UniProtKB">
        <authorList>
            <consortium name="RefSeq"/>
        </authorList>
    </citation>
    <scope>IDENTIFICATION</scope>
</reference>
<keyword evidence="5" id="KW-1133">Transmembrane helix</keyword>
<dbReference type="Proteomes" id="UP000695022">
    <property type="component" value="Unplaced"/>
</dbReference>